<dbReference type="AlphaFoldDB" id="A0AAV9C6H1"/>
<dbReference type="Gene3D" id="3.10.450.50">
    <property type="match status" value="1"/>
</dbReference>
<proteinExistence type="predicted"/>
<comment type="caution">
    <text evidence="1">The sequence shown here is derived from an EMBL/GenBank/DDBJ whole genome shotgun (WGS) entry which is preliminary data.</text>
</comment>
<dbReference type="SUPFAM" id="SSF54427">
    <property type="entry name" value="NTF2-like"/>
    <property type="match status" value="1"/>
</dbReference>
<dbReference type="PANTHER" id="PTHR33703">
    <property type="entry name" value="OS07G0691300 PROTEIN"/>
    <property type="match status" value="1"/>
</dbReference>
<sequence>MEGQSSSTTPIERLVEALYDGLRCGDTEAVSGLIAPDLEWWFHGPPGQQHMMMVLTGQAGHKDFRFDPRRVARVGRTRVVAEGWAGSHAYWVHVWTVANGLITQFREYFNTWLTVRDLRRTWEEAEANEGGTIWESEVGVHPGRSLPGLVLAI</sequence>
<name>A0AAV9C6H1_ACOCL</name>
<evidence type="ECO:0000313" key="2">
    <source>
        <dbReference type="Proteomes" id="UP001180020"/>
    </source>
</evidence>
<dbReference type="InterPro" id="IPR009798">
    <property type="entry name" value="Wun1-like"/>
</dbReference>
<dbReference type="InterPro" id="IPR032710">
    <property type="entry name" value="NTF2-like_dom_sf"/>
</dbReference>
<organism evidence="1 2">
    <name type="scientific">Acorus calamus</name>
    <name type="common">Sweet flag</name>
    <dbReference type="NCBI Taxonomy" id="4465"/>
    <lineage>
        <taxon>Eukaryota</taxon>
        <taxon>Viridiplantae</taxon>
        <taxon>Streptophyta</taxon>
        <taxon>Embryophyta</taxon>
        <taxon>Tracheophyta</taxon>
        <taxon>Spermatophyta</taxon>
        <taxon>Magnoliopsida</taxon>
        <taxon>Liliopsida</taxon>
        <taxon>Acoraceae</taxon>
        <taxon>Acorus</taxon>
    </lineage>
</organism>
<keyword evidence="2" id="KW-1185">Reference proteome</keyword>
<dbReference type="Pfam" id="PF07107">
    <property type="entry name" value="WI12"/>
    <property type="match status" value="1"/>
</dbReference>
<dbReference type="Proteomes" id="UP001180020">
    <property type="component" value="Unassembled WGS sequence"/>
</dbReference>
<dbReference type="EMBL" id="JAUJYO010000021">
    <property type="protein sequence ID" value="KAK1283848.1"/>
    <property type="molecule type" value="Genomic_DNA"/>
</dbReference>
<dbReference type="PANTHER" id="PTHR33703:SF16">
    <property type="entry name" value="OS05G0342100 PROTEIN"/>
    <property type="match status" value="1"/>
</dbReference>
<reference evidence="1" key="1">
    <citation type="journal article" date="2023" name="Nat. Commun.">
        <title>Diploid and tetraploid genomes of Acorus and the evolution of monocots.</title>
        <authorList>
            <person name="Ma L."/>
            <person name="Liu K.W."/>
            <person name="Li Z."/>
            <person name="Hsiao Y.Y."/>
            <person name="Qi Y."/>
            <person name="Fu T."/>
            <person name="Tang G.D."/>
            <person name="Zhang D."/>
            <person name="Sun W.H."/>
            <person name="Liu D.K."/>
            <person name="Li Y."/>
            <person name="Chen G.Z."/>
            <person name="Liu X.D."/>
            <person name="Liao X.Y."/>
            <person name="Jiang Y.T."/>
            <person name="Yu X."/>
            <person name="Hao Y."/>
            <person name="Huang J."/>
            <person name="Zhao X.W."/>
            <person name="Ke S."/>
            <person name="Chen Y.Y."/>
            <person name="Wu W.L."/>
            <person name="Hsu J.L."/>
            <person name="Lin Y.F."/>
            <person name="Huang M.D."/>
            <person name="Li C.Y."/>
            <person name="Huang L."/>
            <person name="Wang Z.W."/>
            <person name="Zhao X."/>
            <person name="Zhong W.Y."/>
            <person name="Peng D.H."/>
            <person name="Ahmad S."/>
            <person name="Lan S."/>
            <person name="Zhang J.S."/>
            <person name="Tsai W.C."/>
            <person name="Van de Peer Y."/>
            <person name="Liu Z.J."/>
        </authorList>
    </citation>
    <scope>NUCLEOTIDE SEQUENCE</scope>
    <source>
        <strain evidence="1">CP</strain>
    </source>
</reference>
<evidence type="ECO:0008006" key="3">
    <source>
        <dbReference type="Google" id="ProtNLM"/>
    </source>
</evidence>
<accession>A0AAV9C6H1</accession>
<protein>
    <recommendedName>
        <fullName evidence="3">Wound-induced protein 1</fullName>
    </recommendedName>
</protein>
<evidence type="ECO:0000313" key="1">
    <source>
        <dbReference type="EMBL" id="KAK1283848.1"/>
    </source>
</evidence>
<gene>
    <name evidence="1" type="ORF">QJS10_CPB21g01478</name>
</gene>
<reference evidence="1" key="2">
    <citation type="submission" date="2023-06" db="EMBL/GenBank/DDBJ databases">
        <authorList>
            <person name="Ma L."/>
            <person name="Liu K.-W."/>
            <person name="Li Z."/>
            <person name="Hsiao Y.-Y."/>
            <person name="Qi Y."/>
            <person name="Fu T."/>
            <person name="Tang G."/>
            <person name="Zhang D."/>
            <person name="Sun W.-H."/>
            <person name="Liu D.-K."/>
            <person name="Li Y."/>
            <person name="Chen G.-Z."/>
            <person name="Liu X.-D."/>
            <person name="Liao X.-Y."/>
            <person name="Jiang Y.-T."/>
            <person name="Yu X."/>
            <person name="Hao Y."/>
            <person name="Huang J."/>
            <person name="Zhao X.-W."/>
            <person name="Ke S."/>
            <person name="Chen Y.-Y."/>
            <person name="Wu W.-L."/>
            <person name="Hsu J.-L."/>
            <person name="Lin Y.-F."/>
            <person name="Huang M.-D."/>
            <person name="Li C.-Y."/>
            <person name="Huang L."/>
            <person name="Wang Z.-W."/>
            <person name="Zhao X."/>
            <person name="Zhong W.-Y."/>
            <person name="Peng D.-H."/>
            <person name="Ahmad S."/>
            <person name="Lan S."/>
            <person name="Zhang J.-S."/>
            <person name="Tsai W.-C."/>
            <person name="Van De Peer Y."/>
            <person name="Liu Z.-J."/>
        </authorList>
    </citation>
    <scope>NUCLEOTIDE SEQUENCE</scope>
    <source>
        <strain evidence="1">CP</strain>
        <tissue evidence="1">Leaves</tissue>
    </source>
</reference>